<organism evidence="1 2">
    <name type="scientific">Peptoanaerobacter stomatis</name>
    <dbReference type="NCBI Taxonomy" id="796937"/>
    <lineage>
        <taxon>Bacteria</taxon>
        <taxon>Bacillati</taxon>
        <taxon>Bacillota</taxon>
        <taxon>Clostridia</taxon>
        <taxon>Peptostreptococcales</taxon>
        <taxon>Filifactoraceae</taxon>
        <taxon>Peptoanaerobacter</taxon>
    </lineage>
</organism>
<name>V9HR06_9FIRM</name>
<comment type="caution">
    <text evidence="1">The sequence shown here is derived from an EMBL/GenBank/DDBJ whole genome shotgun (WGS) entry which is preliminary data.</text>
</comment>
<evidence type="ECO:0000313" key="1">
    <source>
        <dbReference type="EMBL" id="EHL18036.1"/>
    </source>
</evidence>
<dbReference type="EMBL" id="AFZF02000010">
    <property type="protein sequence ID" value="EHL18036.1"/>
    <property type="molecule type" value="Genomic_DNA"/>
</dbReference>
<protein>
    <submittedName>
        <fullName evidence="1">Uncharacterized protein</fullName>
    </submittedName>
</protein>
<gene>
    <name evidence="1" type="ORF">HMPREF9630_01292</name>
</gene>
<accession>V9HR06</accession>
<reference evidence="1 2" key="1">
    <citation type="submission" date="2012-05" db="EMBL/GenBank/DDBJ databases">
        <title>The Genome Sequence of Eubacteriaceae bacterium CM2.</title>
        <authorList>
            <consortium name="The Broad Institute Genome Sequencing Platform"/>
            <person name="Earl A."/>
            <person name="Ward D."/>
            <person name="Feldgarden M."/>
            <person name="Gevers D."/>
            <person name="Sizova M."/>
            <person name="Hazen A."/>
            <person name="Epstein S."/>
            <person name="Walker B."/>
            <person name="Young S.K."/>
            <person name="Zeng Q."/>
            <person name="Gargeya S."/>
            <person name="Fitzgerald M."/>
            <person name="Haas B."/>
            <person name="Abouelleil A."/>
            <person name="Alvarado L."/>
            <person name="Arachchi H.M."/>
            <person name="Berlin A."/>
            <person name="Chapman S.B."/>
            <person name="Goldberg J."/>
            <person name="Griggs A."/>
            <person name="Gujja S."/>
            <person name="Hansen M."/>
            <person name="Howarth C."/>
            <person name="Imamovic A."/>
            <person name="Larimer J."/>
            <person name="McCowen C."/>
            <person name="Montmayeur A."/>
            <person name="Murphy C."/>
            <person name="Neiman D."/>
            <person name="Pearson M."/>
            <person name="Priest M."/>
            <person name="Roberts A."/>
            <person name="Saif S."/>
            <person name="Shea T."/>
            <person name="Sisk P."/>
            <person name="Sykes S."/>
            <person name="Wortman J."/>
            <person name="Nusbaum C."/>
            <person name="Birren B."/>
        </authorList>
    </citation>
    <scope>NUCLEOTIDE SEQUENCE [LARGE SCALE GENOMIC DNA]</scope>
    <source>
        <strain evidence="1 2">CM2</strain>
    </source>
</reference>
<evidence type="ECO:0000313" key="2">
    <source>
        <dbReference type="Proteomes" id="UP000017818"/>
    </source>
</evidence>
<dbReference type="HOGENOM" id="CLU_3171329_0_0_9"/>
<proteinExistence type="predicted"/>
<sequence>MQGTKLNLIKKIHSLLQFREILFGLKINHSKTIVSIIENKMCSIFLV</sequence>
<dbReference type="AlphaFoldDB" id="V9HR06"/>
<dbReference type="Proteomes" id="UP000017818">
    <property type="component" value="Unassembled WGS sequence"/>
</dbReference>